<dbReference type="InterPro" id="IPR002059">
    <property type="entry name" value="CSP_DNA-bd"/>
</dbReference>
<protein>
    <submittedName>
        <fullName evidence="4">Cold-shock protein</fullName>
    </submittedName>
</protein>
<evidence type="ECO:0000313" key="4">
    <source>
        <dbReference type="EMBL" id="MQM25619.1"/>
    </source>
</evidence>
<dbReference type="InterPro" id="IPR050181">
    <property type="entry name" value="Cold_shock_domain"/>
</dbReference>
<feature type="domain" description="CSD" evidence="3">
    <location>
        <begin position="1"/>
        <end position="68"/>
    </location>
</feature>
<reference evidence="4 5" key="1">
    <citation type="submission" date="2019-10" db="EMBL/GenBank/DDBJ databases">
        <title>Glycomyces albidus sp. nov., a novel actinomycete isolated from rhizosphere soil of wheat (Triticum aestivum L.).</title>
        <authorList>
            <person name="Qian L."/>
        </authorList>
    </citation>
    <scope>NUCLEOTIDE SEQUENCE [LARGE SCALE GENOMIC DNA]</scope>
    <source>
        <strain evidence="4 5">NEAU-7082</strain>
    </source>
</reference>
<evidence type="ECO:0000256" key="2">
    <source>
        <dbReference type="ARBA" id="ARBA00022490"/>
    </source>
</evidence>
<dbReference type="PROSITE" id="PS51857">
    <property type="entry name" value="CSD_2"/>
    <property type="match status" value="1"/>
</dbReference>
<dbReference type="SMART" id="SM00357">
    <property type="entry name" value="CSP"/>
    <property type="match status" value="1"/>
</dbReference>
<evidence type="ECO:0000313" key="5">
    <source>
        <dbReference type="Proteomes" id="UP000477750"/>
    </source>
</evidence>
<dbReference type="SUPFAM" id="SSF50249">
    <property type="entry name" value="Nucleic acid-binding proteins"/>
    <property type="match status" value="1"/>
</dbReference>
<evidence type="ECO:0000259" key="3">
    <source>
        <dbReference type="PROSITE" id="PS51857"/>
    </source>
</evidence>
<name>A0A6L5G7J3_9ACTN</name>
<dbReference type="RefSeq" id="WP_153024763.1">
    <property type="nucleotide sequence ID" value="NZ_WIAO01000007.1"/>
</dbReference>
<dbReference type="PRINTS" id="PR00050">
    <property type="entry name" value="COLDSHOCK"/>
</dbReference>
<keyword evidence="2" id="KW-0963">Cytoplasm</keyword>
<dbReference type="EMBL" id="WIAO01000007">
    <property type="protein sequence ID" value="MQM25619.1"/>
    <property type="molecule type" value="Genomic_DNA"/>
</dbReference>
<gene>
    <name evidence="4" type="ORF">GFD30_08560</name>
</gene>
<dbReference type="GO" id="GO:0005737">
    <property type="term" value="C:cytoplasm"/>
    <property type="evidence" value="ECO:0007669"/>
    <property type="project" value="UniProtKB-SubCell"/>
</dbReference>
<dbReference type="InterPro" id="IPR011129">
    <property type="entry name" value="CSD"/>
</dbReference>
<comment type="caution">
    <text evidence="4">The sequence shown here is derived from an EMBL/GenBank/DDBJ whole genome shotgun (WGS) entry which is preliminary data.</text>
</comment>
<keyword evidence="5" id="KW-1185">Reference proteome</keyword>
<dbReference type="InterPro" id="IPR012340">
    <property type="entry name" value="NA-bd_OB-fold"/>
</dbReference>
<evidence type="ECO:0000256" key="1">
    <source>
        <dbReference type="ARBA" id="ARBA00004496"/>
    </source>
</evidence>
<dbReference type="PIRSF" id="PIRSF002599">
    <property type="entry name" value="Cold_shock_A"/>
    <property type="match status" value="1"/>
</dbReference>
<dbReference type="PANTHER" id="PTHR11544">
    <property type="entry name" value="COLD SHOCK DOMAIN CONTAINING PROTEINS"/>
    <property type="match status" value="1"/>
</dbReference>
<dbReference type="Proteomes" id="UP000477750">
    <property type="component" value="Unassembled WGS sequence"/>
</dbReference>
<sequence>MPTGTVKWFDADKGYGFIEDDEGKGDYFVHFTSIADTGRFRTLEDGQRVRFEVTTGDRGKPAATQVEPV</sequence>
<dbReference type="GO" id="GO:0003676">
    <property type="term" value="F:nucleic acid binding"/>
    <property type="evidence" value="ECO:0007669"/>
    <property type="project" value="InterPro"/>
</dbReference>
<dbReference type="CDD" id="cd04458">
    <property type="entry name" value="CSP_CDS"/>
    <property type="match status" value="1"/>
</dbReference>
<dbReference type="Pfam" id="PF00313">
    <property type="entry name" value="CSD"/>
    <property type="match status" value="1"/>
</dbReference>
<accession>A0A6L5G7J3</accession>
<organism evidence="4 5">
    <name type="scientific">Glycomyces albidus</name>
    <dbReference type="NCBI Taxonomy" id="2656774"/>
    <lineage>
        <taxon>Bacteria</taxon>
        <taxon>Bacillati</taxon>
        <taxon>Actinomycetota</taxon>
        <taxon>Actinomycetes</taxon>
        <taxon>Glycomycetales</taxon>
        <taxon>Glycomycetaceae</taxon>
        <taxon>Glycomyces</taxon>
    </lineage>
</organism>
<dbReference type="AlphaFoldDB" id="A0A6L5G7J3"/>
<comment type="subcellular location">
    <subcellularLocation>
        <location evidence="1">Cytoplasm</location>
    </subcellularLocation>
</comment>
<dbReference type="Gene3D" id="2.40.50.140">
    <property type="entry name" value="Nucleic acid-binding proteins"/>
    <property type="match status" value="1"/>
</dbReference>
<proteinExistence type="predicted"/>
<dbReference type="InterPro" id="IPR012156">
    <property type="entry name" value="Cold_shock_CspA"/>
</dbReference>